<reference evidence="5" key="1">
    <citation type="submission" date="2014-09" db="EMBL/GenBank/DDBJ databases">
        <authorList>
            <person name="Sharma Rahul"/>
            <person name="Thines Marco"/>
        </authorList>
    </citation>
    <scope>NUCLEOTIDE SEQUENCE [LARGE SCALE GENOMIC DNA]</scope>
</reference>
<dbReference type="GO" id="GO:0005737">
    <property type="term" value="C:cytoplasm"/>
    <property type="evidence" value="ECO:0007669"/>
    <property type="project" value="TreeGrafter"/>
</dbReference>
<protein>
    <submittedName>
        <fullName evidence="4">Uncharacterized conserved protein</fullName>
    </submittedName>
</protein>
<dbReference type="GO" id="GO:1903259">
    <property type="term" value="P:exon-exon junction complex disassembly"/>
    <property type="evidence" value="ECO:0007669"/>
    <property type="project" value="InterPro"/>
</dbReference>
<dbReference type="RefSeq" id="XP_024579976.1">
    <property type="nucleotide sequence ID" value="XM_024729617.1"/>
</dbReference>
<proteinExistence type="predicted"/>
<feature type="domain" description="WIBG Mago-binding" evidence="3">
    <location>
        <begin position="19"/>
        <end position="45"/>
    </location>
</feature>
<organism evidence="4 5">
    <name type="scientific">Plasmopara halstedii</name>
    <name type="common">Downy mildew of sunflower</name>
    <dbReference type="NCBI Taxonomy" id="4781"/>
    <lineage>
        <taxon>Eukaryota</taxon>
        <taxon>Sar</taxon>
        <taxon>Stramenopiles</taxon>
        <taxon>Oomycota</taxon>
        <taxon>Peronosporomycetes</taxon>
        <taxon>Peronosporales</taxon>
        <taxon>Peronosporaceae</taxon>
        <taxon>Plasmopara</taxon>
    </lineage>
</organism>
<dbReference type="InterPro" id="IPR015362">
    <property type="entry name" value="WIBG_mago-bd"/>
</dbReference>
<feature type="coiled-coil region" evidence="1">
    <location>
        <begin position="121"/>
        <end position="162"/>
    </location>
</feature>
<dbReference type="Proteomes" id="UP000054928">
    <property type="component" value="Unassembled WGS sequence"/>
</dbReference>
<evidence type="ECO:0000256" key="1">
    <source>
        <dbReference type="SAM" id="Coils"/>
    </source>
</evidence>
<dbReference type="SMART" id="SM01273">
    <property type="entry name" value="Mago-bind"/>
    <property type="match status" value="1"/>
</dbReference>
<dbReference type="PANTHER" id="PTHR22959:SF0">
    <property type="entry name" value="PARTNER OF Y14 AND MAGO"/>
    <property type="match status" value="1"/>
</dbReference>
<evidence type="ECO:0000313" key="5">
    <source>
        <dbReference type="Proteomes" id="UP000054928"/>
    </source>
</evidence>
<dbReference type="InterPro" id="IPR036348">
    <property type="entry name" value="WIBG_N_sf"/>
</dbReference>
<evidence type="ECO:0000313" key="4">
    <source>
        <dbReference type="EMBL" id="CEG43607.1"/>
    </source>
</evidence>
<dbReference type="STRING" id="4781.A0A0P1AQW5"/>
<feature type="region of interest" description="Disordered" evidence="2">
    <location>
        <begin position="187"/>
        <end position="208"/>
    </location>
</feature>
<dbReference type="AlphaFoldDB" id="A0A0P1AQW5"/>
<evidence type="ECO:0000259" key="3">
    <source>
        <dbReference type="SMART" id="SM01273"/>
    </source>
</evidence>
<dbReference type="EMBL" id="CCYD01000667">
    <property type="protein sequence ID" value="CEG43607.1"/>
    <property type="molecule type" value="Genomic_DNA"/>
</dbReference>
<accession>A0A0P1AQW5</accession>
<dbReference type="PANTHER" id="PTHR22959">
    <property type="entry name" value="PYM PROTEIN"/>
    <property type="match status" value="1"/>
</dbReference>
<keyword evidence="1" id="KW-0175">Coiled coil</keyword>
<dbReference type="GO" id="GO:0003723">
    <property type="term" value="F:RNA binding"/>
    <property type="evidence" value="ECO:0007669"/>
    <property type="project" value="TreeGrafter"/>
</dbReference>
<sequence>MITTTEERLPLGAVRIADGNVIIPASRRPDGSERKVIRIRQGYVPQDEIAKYKTVAQRRREQQSKCVNDVDDTAVDALPMNKLSLEHKNEVLTARIQPSTDKASRQELRSRQNIEMTGEALDTLGEKMKNHQQQLKRQLTRLNKTLKEIARLEGAKDDLLTAQQKDKILRKSTLLQKRKEIIAELSGDTSTRRNGSVTNPRPKVAITL</sequence>
<dbReference type="OrthoDB" id="21625at2759"/>
<dbReference type="InterPro" id="IPR039333">
    <property type="entry name" value="PYM1"/>
</dbReference>
<name>A0A0P1AQW5_PLAHL</name>
<dbReference type="GO" id="GO:0035145">
    <property type="term" value="C:exon-exon junction complex"/>
    <property type="evidence" value="ECO:0007669"/>
    <property type="project" value="TreeGrafter"/>
</dbReference>
<feature type="compositionally biased region" description="Polar residues" evidence="2">
    <location>
        <begin position="187"/>
        <end position="199"/>
    </location>
</feature>
<dbReference type="OMA" id="RNDIIAE"/>
<dbReference type="Pfam" id="PF09282">
    <property type="entry name" value="Mago-bind"/>
    <property type="match status" value="1"/>
</dbReference>
<dbReference type="SUPFAM" id="SSF101931">
    <property type="entry name" value="Pym (Within the bgcn gene intron protein, WIBG), N-terminal domain"/>
    <property type="match status" value="1"/>
</dbReference>
<dbReference type="GeneID" id="36408853"/>
<evidence type="ECO:0000256" key="2">
    <source>
        <dbReference type="SAM" id="MobiDB-lite"/>
    </source>
</evidence>
<keyword evidence="5" id="KW-1185">Reference proteome</keyword>